<sequence length="871" mass="93313">MTDTIRSTCPYCGVGCGVLLTPQGNGALKVEGDPEHPANYGRLCSKGLALGDTVSLDGRLLAPKVDGKTAKWDDALQLVADKFKDTIAEHGPDSVAFYVSGQLLTEDYYVANKLMKGFIGSANIDTNSRLCMASTVAGHKRAFGTDTVPGTYEDLELADLVVLVGSNLAWCHPVLYQRLAAARAKRGTKVVVVDPRRTSTCDIADLHLKLAPGGDAALFNGLLAHLADQGEIDAEFVSQHVNGFDAALETARAEDLSLTGLTEADLATFYDMFTKTKKTVTVFSQGINQSSSGTEKVNSIINCHLATGRIGLPGSGPFSVTGQPNAMGGRETGGLANMLAAHLDLENAQHRDAVKSFWNAPEMPEAAGLKAVDMFDALAAGKIKALWVACTNPVISLPNANLVEEAIKNCPFTVVSDLSDQTDTARLADVVLPALGWGEKSGTVTNSDRTISRQRMALAHPGEARPDWEIFSEVGRRMGWEEAFDYRNEAQIFREHAALSKVAGDFGKDFDISALSDISDEDFDGFEPQKWPITAAREGGRFFADGKFFTPTGKANMLAVNARAPQAELDEEYPLRLNTGRQRDQWHTMTRTGRSSKLSKHLAEPFLQINPEDALACGLKDADLAVVKGRAGEAIFRVWITEDVAKGSPFVPIHWTCQTAAASTVSKIIPAIVDPFSGQPESKSAAVNITKFTADWYAFAISANAFETTSDYWAKVPAEGGWRAEMAGSGELDWQAYSQELFGTLKEPMVMVDQSTGLHRLAFFEDGKLSAALFVSPEPVAVAREYVIGLLGSDAINVLAARPGQDVKDPGPTVCSCMNVGRNQILDAIPVEGGATVDLIGELTGAGTNCGSCRAEVAQLIAQHSPRMAAE</sequence>
<dbReference type="GO" id="GO:1990204">
    <property type="term" value="C:oxidoreductase complex"/>
    <property type="evidence" value="ECO:0007669"/>
    <property type="project" value="UniProtKB-ARBA"/>
</dbReference>
<keyword evidence="7 12" id="KW-0560">Oxidoreductase</keyword>
<feature type="domain" description="4Fe-4S Mo/W bis-MGD-type" evidence="11">
    <location>
        <begin position="2"/>
        <end position="58"/>
    </location>
</feature>
<evidence type="ECO:0000256" key="6">
    <source>
        <dbReference type="ARBA" id="ARBA00022723"/>
    </source>
</evidence>
<dbReference type="RefSeq" id="WP_058313525.1">
    <property type="nucleotide sequence ID" value="NZ_CYTO01000004.1"/>
</dbReference>
<evidence type="ECO:0000259" key="11">
    <source>
        <dbReference type="PROSITE" id="PS51669"/>
    </source>
</evidence>
<dbReference type="Gene3D" id="1.10.10.1100">
    <property type="entry name" value="BFD-like [2Fe-2S]-binding domain"/>
    <property type="match status" value="1"/>
</dbReference>
<dbReference type="Pfam" id="PF01568">
    <property type="entry name" value="Molydop_binding"/>
    <property type="match status" value="1"/>
</dbReference>
<dbReference type="PROSITE" id="PS51669">
    <property type="entry name" value="4FE4S_MOW_BIS_MGD"/>
    <property type="match status" value="1"/>
</dbReference>
<dbReference type="GO" id="GO:0016020">
    <property type="term" value="C:membrane"/>
    <property type="evidence" value="ECO:0007669"/>
    <property type="project" value="TreeGrafter"/>
</dbReference>
<comment type="cofactor">
    <cofactor evidence="1">
        <name>Mo-bis(molybdopterin guanine dinucleotide)</name>
        <dbReference type="ChEBI" id="CHEBI:60539"/>
    </cofactor>
</comment>
<name>A0A0P1ILU4_9RHOB</name>
<keyword evidence="10" id="KW-0534">Nitrate assimilation</keyword>
<keyword evidence="9" id="KW-0411">Iron-sulfur</keyword>
<comment type="similarity">
    <text evidence="3">Belongs to the prokaryotic molybdopterin-containing oxidoreductase family. NasA/NapA/NarB subfamily.</text>
</comment>
<dbReference type="GO" id="GO:0043546">
    <property type="term" value="F:molybdopterin cofactor binding"/>
    <property type="evidence" value="ECO:0007669"/>
    <property type="project" value="InterPro"/>
</dbReference>
<evidence type="ECO:0000256" key="8">
    <source>
        <dbReference type="ARBA" id="ARBA00023004"/>
    </source>
</evidence>
<keyword evidence="13" id="KW-1185">Reference proteome</keyword>
<dbReference type="PROSITE" id="PS00551">
    <property type="entry name" value="MOLYBDOPTERIN_PROK_1"/>
    <property type="match status" value="1"/>
</dbReference>
<dbReference type="InterPro" id="IPR009010">
    <property type="entry name" value="Asp_de-COase-like_dom_sf"/>
</dbReference>
<dbReference type="OrthoDB" id="9816402at2"/>
<dbReference type="InterPro" id="IPR041957">
    <property type="entry name" value="CT_Nitrate-R-NapA-like"/>
</dbReference>
<keyword evidence="5" id="KW-0500">Molybdenum</keyword>
<keyword evidence="4" id="KW-0004">4Fe-4S</keyword>
<dbReference type="Gene3D" id="2.40.40.20">
    <property type="match status" value="1"/>
</dbReference>
<dbReference type="Gene3D" id="3.40.228.10">
    <property type="entry name" value="Dimethylsulfoxide Reductase, domain 2"/>
    <property type="match status" value="1"/>
</dbReference>
<dbReference type="STRING" id="1715691.TA5113_00368"/>
<dbReference type="GO" id="GO:0045333">
    <property type="term" value="P:cellular respiration"/>
    <property type="evidence" value="ECO:0007669"/>
    <property type="project" value="UniProtKB-ARBA"/>
</dbReference>
<dbReference type="InterPro" id="IPR006657">
    <property type="entry name" value="MoPterin_dinucl-bd_dom"/>
</dbReference>
<dbReference type="InterPro" id="IPR041854">
    <property type="entry name" value="BFD-like_2Fe2S-bd_dom_sf"/>
</dbReference>
<gene>
    <name evidence="12" type="primary">nasA</name>
    <name evidence="12" type="ORF">TA5114_00306</name>
</gene>
<evidence type="ECO:0000256" key="9">
    <source>
        <dbReference type="ARBA" id="ARBA00023014"/>
    </source>
</evidence>
<evidence type="ECO:0000256" key="7">
    <source>
        <dbReference type="ARBA" id="ARBA00023002"/>
    </source>
</evidence>
<evidence type="ECO:0000256" key="3">
    <source>
        <dbReference type="ARBA" id="ARBA00008747"/>
    </source>
</evidence>
<dbReference type="EMBL" id="CYUE01000002">
    <property type="protein sequence ID" value="CUK24521.1"/>
    <property type="molecule type" value="Genomic_DNA"/>
</dbReference>
<dbReference type="InterPro" id="IPR027467">
    <property type="entry name" value="MopterinOxRdtase_cofactor_BS"/>
</dbReference>
<dbReference type="Pfam" id="PF04324">
    <property type="entry name" value="Fer2_BFD"/>
    <property type="match status" value="1"/>
</dbReference>
<organism evidence="12 13">
    <name type="scientific">Cognatishimia activa</name>
    <dbReference type="NCBI Taxonomy" id="1715691"/>
    <lineage>
        <taxon>Bacteria</taxon>
        <taxon>Pseudomonadati</taxon>
        <taxon>Pseudomonadota</taxon>
        <taxon>Alphaproteobacteria</taxon>
        <taxon>Rhodobacterales</taxon>
        <taxon>Paracoccaceae</taxon>
        <taxon>Cognatishimia</taxon>
    </lineage>
</organism>
<dbReference type="SUPFAM" id="SSF50692">
    <property type="entry name" value="ADC-like"/>
    <property type="match status" value="1"/>
</dbReference>
<dbReference type="SMART" id="SM00926">
    <property type="entry name" value="Molybdop_Fe4S4"/>
    <property type="match status" value="1"/>
</dbReference>
<proteinExistence type="inferred from homology"/>
<dbReference type="Gene3D" id="2.20.25.90">
    <property type="entry name" value="ADC-like domains"/>
    <property type="match status" value="1"/>
</dbReference>
<dbReference type="InterPro" id="IPR006963">
    <property type="entry name" value="Mopterin_OxRdtase_4Fe-4S_dom"/>
</dbReference>
<dbReference type="EC" id="1.7.99.4" evidence="12"/>
<dbReference type="PANTHER" id="PTHR43105:SF9">
    <property type="entry name" value="NADPH-FE(3+) OXIDOREDUCTASE SUBUNIT ALPHA"/>
    <property type="match status" value="1"/>
</dbReference>
<evidence type="ECO:0000256" key="1">
    <source>
        <dbReference type="ARBA" id="ARBA00001942"/>
    </source>
</evidence>
<dbReference type="GO" id="GO:0046872">
    <property type="term" value="F:metal ion binding"/>
    <property type="evidence" value="ECO:0007669"/>
    <property type="project" value="UniProtKB-KW"/>
</dbReference>
<dbReference type="PANTHER" id="PTHR43105">
    <property type="entry name" value="RESPIRATORY NITRATE REDUCTASE"/>
    <property type="match status" value="1"/>
</dbReference>
<dbReference type="InterPro" id="IPR006656">
    <property type="entry name" value="Mopterin_OxRdtase"/>
</dbReference>
<dbReference type="GO" id="GO:0051539">
    <property type="term" value="F:4 iron, 4 sulfur cluster binding"/>
    <property type="evidence" value="ECO:0007669"/>
    <property type="project" value="UniProtKB-KW"/>
</dbReference>
<accession>A0A0P1ILU4</accession>
<reference evidence="13" key="1">
    <citation type="submission" date="2015-09" db="EMBL/GenBank/DDBJ databases">
        <authorList>
            <person name="Rodrigo-Torres Lidia"/>
            <person name="Arahal R.David."/>
        </authorList>
    </citation>
    <scope>NUCLEOTIDE SEQUENCE [LARGE SCALE GENOMIC DNA]</scope>
    <source>
        <strain evidence="13">CECT 5114</strain>
    </source>
</reference>
<dbReference type="SUPFAM" id="SSF53706">
    <property type="entry name" value="Formate dehydrogenase/DMSO reductase, domains 1-3"/>
    <property type="match status" value="1"/>
</dbReference>
<dbReference type="InterPro" id="IPR007419">
    <property type="entry name" value="BFD-like_2Fe2S-bd_dom"/>
</dbReference>
<dbReference type="InterPro" id="IPR050123">
    <property type="entry name" value="Prok_molybdopt-oxidoreductase"/>
</dbReference>
<dbReference type="CDD" id="cd02791">
    <property type="entry name" value="MopB_CT_Nitrate-R-NapA-like"/>
    <property type="match status" value="1"/>
</dbReference>
<evidence type="ECO:0000256" key="2">
    <source>
        <dbReference type="ARBA" id="ARBA00001966"/>
    </source>
</evidence>
<protein>
    <submittedName>
        <fullName evidence="12">Nitrate reductase</fullName>
        <ecNumber evidence="12">1.7.99.4</ecNumber>
    </submittedName>
</protein>
<dbReference type="CDD" id="cd02754">
    <property type="entry name" value="MopB_Nitrate-R-NapA-like"/>
    <property type="match status" value="1"/>
</dbReference>
<keyword evidence="8" id="KW-0408">Iron</keyword>
<dbReference type="GO" id="GO:0016491">
    <property type="term" value="F:oxidoreductase activity"/>
    <property type="evidence" value="ECO:0007669"/>
    <property type="project" value="UniProtKB-KW"/>
</dbReference>
<dbReference type="Pfam" id="PF04879">
    <property type="entry name" value="Molybdop_Fe4S4"/>
    <property type="match status" value="1"/>
</dbReference>
<dbReference type="AlphaFoldDB" id="A0A0P1ILU4"/>
<evidence type="ECO:0000256" key="4">
    <source>
        <dbReference type="ARBA" id="ARBA00022485"/>
    </source>
</evidence>
<dbReference type="Gene3D" id="3.40.50.740">
    <property type="match status" value="1"/>
</dbReference>
<dbReference type="Proteomes" id="UP000051184">
    <property type="component" value="Unassembled WGS sequence"/>
</dbReference>
<evidence type="ECO:0000256" key="10">
    <source>
        <dbReference type="ARBA" id="ARBA00023063"/>
    </source>
</evidence>
<comment type="cofactor">
    <cofactor evidence="2">
        <name>[4Fe-4S] cluster</name>
        <dbReference type="ChEBI" id="CHEBI:49883"/>
    </cofactor>
</comment>
<evidence type="ECO:0000313" key="13">
    <source>
        <dbReference type="Proteomes" id="UP000051184"/>
    </source>
</evidence>
<evidence type="ECO:0000256" key="5">
    <source>
        <dbReference type="ARBA" id="ARBA00022505"/>
    </source>
</evidence>
<evidence type="ECO:0000313" key="12">
    <source>
        <dbReference type="EMBL" id="CUK24521.1"/>
    </source>
</evidence>
<keyword evidence="6" id="KW-0479">Metal-binding</keyword>
<dbReference type="GO" id="GO:0042128">
    <property type="term" value="P:nitrate assimilation"/>
    <property type="evidence" value="ECO:0007669"/>
    <property type="project" value="UniProtKB-KW"/>
</dbReference>
<dbReference type="Pfam" id="PF00384">
    <property type="entry name" value="Molybdopterin"/>
    <property type="match status" value="1"/>
</dbReference>